<dbReference type="InterPro" id="IPR001173">
    <property type="entry name" value="Glyco_trans_2-like"/>
</dbReference>
<organism evidence="2 3">
    <name type="scientific">Luoshenia tenuis</name>
    <dbReference type="NCBI Taxonomy" id="2763654"/>
    <lineage>
        <taxon>Bacteria</taxon>
        <taxon>Bacillati</taxon>
        <taxon>Bacillota</taxon>
        <taxon>Clostridia</taxon>
        <taxon>Christensenellales</taxon>
        <taxon>Christensenellaceae</taxon>
        <taxon>Luoshenia</taxon>
    </lineage>
</organism>
<feature type="domain" description="Glycosyltransferase 2-like" evidence="1">
    <location>
        <begin position="8"/>
        <end position="115"/>
    </location>
</feature>
<protein>
    <submittedName>
        <fullName evidence="2">Glycosyltransferase</fullName>
    </submittedName>
</protein>
<dbReference type="RefSeq" id="WP_249284120.1">
    <property type="nucleotide sequence ID" value="NZ_JACRSO010000001.1"/>
</dbReference>
<dbReference type="Pfam" id="PF00535">
    <property type="entry name" value="Glycos_transf_2"/>
    <property type="match status" value="1"/>
</dbReference>
<dbReference type="AlphaFoldDB" id="A0A926HHU0"/>
<evidence type="ECO:0000313" key="3">
    <source>
        <dbReference type="Proteomes" id="UP000654279"/>
    </source>
</evidence>
<dbReference type="SUPFAM" id="SSF53448">
    <property type="entry name" value="Nucleotide-diphospho-sugar transferases"/>
    <property type="match status" value="1"/>
</dbReference>
<dbReference type="InterPro" id="IPR011990">
    <property type="entry name" value="TPR-like_helical_dom_sf"/>
</dbReference>
<name>A0A926HHU0_9FIRM</name>
<sequence>MKIIVYAICKNEEKFVQGWVDTMAEADGIVVLDTGSTDGTVEKLRALGVRVTQEVIVPWRFDVARNRSLELVDEDADICICTDLDERFQPGWRKALERAWIPGTQQARYRYTWNFNPDGSEGVVFWIEKAHARKGFRWTHPVHEVLEYFGQAPMRQVKAVGMQLDHHADPGKSRGQYLPLLELSVAECPQDDRNMHYLGREYMFHGQWDKCIETLMRHLAMPTARWADERSASMRFIARSLQAKGQTDQARDWYLRAIAEAPHLREPYVELAQLLYTQKQWEGVVYMAECALAIAVRPDTYICEAAAWGSLPYDLASLGYYYTGQYEKALERVRLAVEAAPQDERLQGNLRLIEKKISG</sequence>
<dbReference type="Gene3D" id="3.90.550.10">
    <property type="entry name" value="Spore Coat Polysaccharide Biosynthesis Protein SpsA, Chain A"/>
    <property type="match status" value="1"/>
</dbReference>
<accession>A0A926HHU0</accession>
<dbReference type="EMBL" id="JACRSO010000001">
    <property type="protein sequence ID" value="MBC8528062.1"/>
    <property type="molecule type" value="Genomic_DNA"/>
</dbReference>
<dbReference type="InterPro" id="IPR029044">
    <property type="entry name" value="Nucleotide-diphossugar_trans"/>
</dbReference>
<evidence type="ECO:0000313" key="2">
    <source>
        <dbReference type="EMBL" id="MBC8528062.1"/>
    </source>
</evidence>
<evidence type="ECO:0000259" key="1">
    <source>
        <dbReference type="Pfam" id="PF00535"/>
    </source>
</evidence>
<comment type="caution">
    <text evidence="2">The sequence shown here is derived from an EMBL/GenBank/DDBJ whole genome shotgun (WGS) entry which is preliminary data.</text>
</comment>
<dbReference type="Gene3D" id="1.25.40.10">
    <property type="entry name" value="Tetratricopeptide repeat domain"/>
    <property type="match status" value="1"/>
</dbReference>
<dbReference type="SUPFAM" id="SSF48452">
    <property type="entry name" value="TPR-like"/>
    <property type="match status" value="1"/>
</dbReference>
<dbReference type="Proteomes" id="UP000654279">
    <property type="component" value="Unassembled WGS sequence"/>
</dbReference>
<gene>
    <name evidence="2" type="ORF">H8699_01235</name>
</gene>
<proteinExistence type="predicted"/>
<reference evidence="2" key="1">
    <citation type="submission" date="2020-08" db="EMBL/GenBank/DDBJ databases">
        <title>Genome public.</title>
        <authorList>
            <person name="Liu C."/>
            <person name="Sun Q."/>
        </authorList>
    </citation>
    <scope>NUCLEOTIDE SEQUENCE</scope>
    <source>
        <strain evidence="2">NSJ-44</strain>
    </source>
</reference>
<keyword evidence="3" id="KW-1185">Reference proteome</keyword>